<feature type="domain" description="Dystroglycan C-terminal" evidence="3">
    <location>
        <begin position="5"/>
        <end position="236"/>
    </location>
</feature>
<feature type="compositionally biased region" description="Polar residues" evidence="1">
    <location>
        <begin position="223"/>
        <end position="237"/>
    </location>
</feature>
<evidence type="ECO:0000259" key="3">
    <source>
        <dbReference type="Pfam" id="PF05454"/>
    </source>
</evidence>
<evidence type="ECO:0000256" key="1">
    <source>
        <dbReference type="SAM" id="MobiDB-lite"/>
    </source>
</evidence>
<evidence type="ECO:0000256" key="2">
    <source>
        <dbReference type="SAM" id="Phobius"/>
    </source>
</evidence>
<dbReference type="GO" id="GO:0043236">
    <property type="term" value="F:laminin binding"/>
    <property type="evidence" value="ECO:0007669"/>
    <property type="project" value="TreeGrafter"/>
</dbReference>
<reference evidence="4" key="1">
    <citation type="submission" date="2020-06" db="EMBL/GenBank/DDBJ databases">
        <title>Draft genome of Bugula neritina, a colonial animal packing powerful symbionts and potential medicines.</title>
        <authorList>
            <person name="Rayko M."/>
        </authorList>
    </citation>
    <scope>NUCLEOTIDE SEQUENCE [LARGE SCALE GENOMIC DNA]</scope>
    <source>
        <strain evidence="4">Kwan_BN1</strain>
    </source>
</reference>
<name>A0A7J7JUG7_BUGNE</name>
<dbReference type="GO" id="GO:0016011">
    <property type="term" value="C:dystroglycan complex"/>
    <property type="evidence" value="ECO:0007669"/>
    <property type="project" value="TreeGrafter"/>
</dbReference>
<dbReference type="GO" id="GO:0042383">
    <property type="term" value="C:sarcolemma"/>
    <property type="evidence" value="ECO:0007669"/>
    <property type="project" value="TreeGrafter"/>
</dbReference>
<gene>
    <name evidence="4" type="ORF">EB796_011674</name>
</gene>
<dbReference type="GO" id="GO:0002009">
    <property type="term" value="P:morphogenesis of an epithelium"/>
    <property type="evidence" value="ECO:0007669"/>
    <property type="project" value="TreeGrafter"/>
</dbReference>
<feature type="region of interest" description="Disordered" evidence="1">
    <location>
        <begin position="199"/>
        <end position="254"/>
    </location>
</feature>
<sequence>MNNLFTLAFDENFSQFANDVKSQVSMYSKVKGLFDESGTTQVKISKISSGSVVVAFGLYDSQMDERTQTGCVGVQAYKNKLFDAEGNIKTDFAAKCAPYKLLEASFTPQKACIDVIQPAQDKWEVTAPVPGGSVSQDNTVLYVIIPLTVVVVVVIIVIVVAVVCIRHRRQDSRNVSKSNGTYIEAGVPVVMEGELQTISKSQTAETEPLMQQTSKPPAYPHNGTVTETTPLASNAETDNLPPTPPLSESDDTQS</sequence>
<dbReference type="EMBL" id="VXIV02001763">
    <property type="protein sequence ID" value="KAF6030019.1"/>
    <property type="molecule type" value="Genomic_DNA"/>
</dbReference>
<keyword evidence="2" id="KW-0472">Membrane</keyword>
<dbReference type="GO" id="GO:0007411">
    <property type="term" value="P:axon guidance"/>
    <property type="evidence" value="ECO:0007669"/>
    <property type="project" value="TreeGrafter"/>
</dbReference>
<feature type="transmembrane region" description="Helical" evidence="2">
    <location>
        <begin position="140"/>
        <end position="165"/>
    </location>
</feature>
<accession>A0A7J7JUG7</accession>
<dbReference type="Pfam" id="PF05454">
    <property type="entry name" value="DAG1"/>
    <property type="match status" value="1"/>
</dbReference>
<evidence type="ECO:0000313" key="4">
    <source>
        <dbReference type="EMBL" id="KAF6030019.1"/>
    </source>
</evidence>
<dbReference type="Proteomes" id="UP000593567">
    <property type="component" value="Unassembled WGS sequence"/>
</dbReference>
<evidence type="ECO:0000313" key="5">
    <source>
        <dbReference type="Proteomes" id="UP000593567"/>
    </source>
</evidence>
<dbReference type="GO" id="GO:0021675">
    <property type="term" value="P:nerve development"/>
    <property type="evidence" value="ECO:0007669"/>
    <property type="project" value="TreeGrafter"/>
</dbReference>
<keyword evidence="2" id="KW-1133">Transmembrane helix</keyword>
<dbReference type="PANTHER" id="PTHR21559:SF21">
    <property type="entry name" value="DYSTROGLYCAN 1"/>
    <property type="match status" value="1"/>
</dbReference>
<protein>
    <recommendedName>
        <fullName evidence="3">Dystroglycan C-terminal domain-containing protein</fullName>
    </recommendedName>
</protein>
<dbReference type="AlphaFoldDB" id="A0A7J7JUG7"/>
<keyword evidence="5" id="KW-1185">Reference proteome</keyword>
<proteinExistence type="predicted"/>
<organism evidence="4 5">
    <name type="scientific">Bugula neritina</name>
    <name type="common">Brown bryozoan</name>
    <name type="synonym">Sertularia neritina</name>
    <dbReference type="NCBI Taxonomy" id="10212"/>
    <lineage>
        <taxon>Eukaryota</taxon>
        <taxon>Metazoa</taxon>
        <taxon>Spiralia</taxon>
        <taxon>Lophotrochozoa</taxon>
        <taxon>Bryozoa</taxon>
        <taxon>Gymnolaemata</taxon>
        <taxon>Cheilostomatida</taxon>
        <taxon>Flustrina</taxon>
        <taxon>Buguloidea</taxon>
        <taxon>Bugulidae</taxon>
        <taxon>Bugula</taxon>
    </lineage>
</organism>
<feature type="compositionally biased region" description="Polar residues" evidence="1">
    <location>
        <begin position="199"/>
        <end position="215"/>
    </location>
</feature>
<comment type="caution">
    <text evidence="4">The sequence shown here is derived from an EMBL/GenBank/DDBJ whole genome shotgun (WGS) entry which is preliminary data.</text>
</comment>
<keyword evidence="2" id="KW-0812">Transmembrane</keyword>
<dbReference type="InterPro" id="IPR008465">
    <property type="entry name" value="DAG1_C"/>
</dbReference>
<dbReference type="PANTHER" id="PTHR21559">
    <property type="entry name" value="DYSTROGLYCAN-RELATED"/>
    <property type="match status" value="1"/>
</dbReference>